<dbReference type="PANTHER" id="PTHR33164">
    <property type="entry name" value="TRANSCRIPTIONAL REGULATOR, MARR FAMILY"/>
    <property type="match status" value="1"/>
</dbReference>
<protein>
    <submittedName>
        <fullName evidence="2">Winged helix DNA-binding protein</fullName>
    </submittedName>
</protein>
<reference evidence="2" key="2">
    <citation type="submission" date="2021-04" db="EMBL/GenBank/DDBJ databases">
        <authorList>
            <person name="Gilroy R."/>
        </authorList>
    </citation>
    <scope>NUCLEOTIDE SEQUENCE</scope>
    <source>
        <strain evidence="2">1345</strain>
    </source>
</reference>
<organism evidence="2 3">
    <name type="scientific">Candidatus Borkfalkia excrementigallinarum</name>
    <dbReference type="NCBI Taxonomy" id="2838506"/>
    <lineage>
        <taxon>Bacteria</taxon>
        <taxon>Bacillati</taxon>
        <taxon>Bacillota</taxon>
        <taxon>Clostridia</taxon>
        <taxon>Christensenellales</taxon>
        <taxon>Christensenellaceae</taxon>
        <taxon>Candidatus Borkfalkia</taxon>
    </lineage>
</organism>
<dbReference type="PANTHER" id="PTHR33164:SF57">
    <property type="entry name" value="MARR-FAMILY TRANSCRIPTIONAL REGULATOR"/>
    <property type="match status" value="1"/>
</dbReference>
<evidence type="ECO:0000313" key="3">
    <source>
        <dbReference type="Proteomes" id="UP000886750"/>
    </source>
</evidence>
<dbReference type="SUPFAM" id="SSF46785">
    <property type="entry name" value="Winged helix' DNA-binding domain"/>
    <property type="match status" value="1"/>
</dbReference>
<dbReference type="GO" id="GO:0006950">
    <property type="term" value="P:response to stress"/>
    <property type="evidence" value="ECO:0007669"/>
    <property type="project" value="TreeGrafter"/>
</dbReference>
<dbReference type="Proteomes" id="UP000886750">
    <property type="component" value="Unassembled WGS sequence"/>
</dbReference>
<dbReference type="InterPro" id="IPR036390">
    <property type="entry name" value="WH_DNA-bd_sf"/>
</dbReference>
<dbReference type="SMART" id="SM00347">
    <property type="entry name" value="HTH_MARR"/>
    <property type="match status" value="1"/>
</dbReference>
<dbReference type="AlphaFoldDB" id="A0A9D1ZX11"/>
<keyword evidence="2" id="KW-0238">DNA-binding</keyword>
<dbReference type="PROSITE" id="PS50995">
    <property type="entry name" value="HTH_MARR_2"/>
    <property type="match status" value="1"/>
</dbReference>
<evidence type="ECO:0000259" key="1">
    <source>
        <dbReference type="PROSITE" id="PS50995"/>
    </source>
</evidence>
<dbReference type="GO" id="GO:0003677">
    <property type="term" value="F:DNA binding"/>
    <property type="evidence" value="ECO:0007669"/>
    <property type="project" value="UniProtKB-KW"/>
</dbReference>
<dbReference type="GO" id="GO:0003700">
    <property type="term" value="F:DNA-binding transcription factor activity"/>
    <property type="evidence" value="ECO:0007669"/>
    <property type="project" value="InterPro"/>
</dbReference>
<gene>
    <name evidence="2" type="ORF">H9729_04640</name>
</gene>
<sequence>MREEKVKQLAKLIFTAMPAMRRDTLAPARIYEGHIPHHALFCMFRLHKSKRASMGELAQWLGVSNQQLTRIVNGLVEHGLAVRVQDESNRRLVLVEITPKGTEEVQKFMEIGFRHMASHLNVLTEEELDSCIYHLTELLKILGKMDSYKADRFL</sequence>
<feature type="domain" description="HTH marR-type" evidence="1">
    <location>
        <begin position="6"/>
        <end position="147"/>
    </location>
</feature>
<name>A0A9D1ZX11_9FIRM</name>
<dbReference type="EMBL" id="DXCQ01000035">
    <property type="protein sequence ID" value="HIY96956.1"/>
    <property type="molecule type" value="Genomic_DNA"/>
</dbReference>
<accession>A0A9D1ZX11</accession>
<dbReference type="Pfam" id="PF01047">
    <property type="entry name" value="MarR"/>
    <property type="match status" value="1"/>
</dbReference>
<dbReference type="InterPro" id="IPR000835">
    <property type="entry name" value="HTH_MarR-typ"/>
</dbReference>
<dbReference type="InterPro" id="IPR036388">
    <property type="entry name" value="WH-like_DNA-bd_sf"/>
</dbReference>
<proteinExistence type="predicted"/>
<dbReference type="Gene3D" id="1.10.10.10">
    <property type="entry name" value="Winged helix-like DNA-binding domain superfamily/Winged helix DNA-binding domain"/>
    <property type="match status" value="1"/>
</dbReference>
<dbReference type="InterPro" id="IPR039422">
    <property type="entry name" value="MarR/SlyA-like"/>
</dbReference>
<evidence type="ECO:0000313" key="2">
    <source>
        <dbReference type="EMBL" id="HIY96956.1"/>
    </source>
</evidence>
<comment type="caution">
    <text evidence="2">The sequence shown here is derived from an EMBL/GenBank/DDBJ whole genome shotgun (WGS) entry which is preliminary data.</text>
</comment>
<reference evidence="2" key="1">
    <citation type="journal article" date="2021" name="PeerJ">
        <title>Extensive microbial diversity within the chicken gut microbiome revealed by metagenomics and culture.</title>
        <authorList>
            <person name="Gilroy R."/>
            <person name="Ravi A."/>
            <person name="Getino M."/>
            <person name="Pursley I."/>
            <person name="Horton D.L."/>
            <person name="Alikhan N.F."/>
            <person name="Baker D."/>
            <person name="Gharbi K."/>
            <person name="Hall N."/>
            <person name="Watson M."/>
            <person name="Adriaenssens E.M."/>
            <person name="Foster-Nyarko E."/>
            <person name="Jarju S."/>
            <person name="Secka A."/>
            <person name="Antonio M."/>
            <person name="Oren A."/>
            <person name="Chaudhuri R.R."/>
            <person name="La Ragione R."/>
            <person name="Hildebrand F."/>
            <person name="Pallen M.J."/>
        </authorList>
    </citation>
    <scope>NUCLEOTIDE SEQUENCE</scope>
    <source>
        <strain evidence="2">1345</strain>
    </source>
</reference>